<dbReference type="Proteomes" id="UP000000822">
    <property type="component" value="Chromosome"/>
</dbReference>
<dbReference type="SMART" id="SM00422">
    <property type="entry name" value="HTH_MERR"/>
    <property type="match status" value="1"/>
</dbReference>
<name>Q8EL81_OCEIH</name>
<reference evidence="3 4" key="1">
    <citation type="journal article" date="2001" name="FEMS Microbiol. Lett.">
        <title>Oceanobacillus iheyensis gen. nov., sp. nov., a deep-sea extremely halotolerant and alkaliphilic species isolated from a depth of 1050 m on the Iheya Ridge.</title>
        <authorList>
            <person name="Lu J."/>
            <person name="Nogi Y."/>
            <person name="Takami H."/>
        </authorList>
    </citation>
    <scope>NUCLEOTIDE SEQUENCE [LARGE SCALE GENOMIC DNA]</scope>
    <source>
        <strain evidence="4">DSM 14371 / CIP 107618 / JCM 11309 / KCTC 3954 / HTE831</strain>
    </source>
</reference>
<sequence length="117" mass="13986">MKQYDIEFVSQEVNISKSKLRYYEKHGLIKNIERDDQNNRVYNEQNIELIKLIACLRRLNVPIRKIKQNIDVNHFNDESLEGILLEHKRVLREKVEEYNAYISEIDGKLERAGVKEV</sequence>
<dbReference type="EMBL" id="BA000028">
    <property type="protein sequence ID" value="BAC15306.1"/>
    <property type="molecule type" value="Genomic_DNA"/>
</dbReference>
<evidence type="ECO:0000313" key="4">
    <source>
        <dbReference type="Proteomes" id="UP000000822"/>
    </source>
</evidence>
<organism evidence="3 4">
    <name type="scientific">Oceanobacillus iheyensis (strain DSM 14371 / CIP 107618 / JCM 11309 / KCTC 3954 / HTE831)</name>
    <dbReference type="NCBI Taxonomy" id="221109"/>
    <lineage>
        <taxon>Bacteria</taxon>
        <taxon>Bacillati</taxon>
        <taxon>Bacillota</taxon>
        <taxon>Bacilli</taxon>
        <taxon>Bacillales</taxon>
        <taxon>Bacillaceae</taxon>
        <taxon>Oceanobacillus</taxon>
    </lineage>
</organism>
<dbReference type="Gene3D" id="1.10.1660.10">
    <property type="match status" value="1"/>
</dbReference>
<protein>
    <submittedName>
        <fullName evidence="3">Transcriptional regulator</fullName>
    </submittedName>
</protein>
<evidence type="ECO:0000313" key="3">
    <source>
        <dbReference type="EMBL" id="BAC15306.1"/>
    </source>
</evidence>
<dbReference type="STRING" id="221109.gene:10735602"/>
<feature type="domain" description="HTH merR-type" evidence="2">
    <location>
        <begin position="14"/>
        <end position="72"/>
    </location>
</feature>
<evidence type="ECO:0000259" key="2">
    <source>
        <dbReference type="PROSITE" id="PS50937"/>
    </source>
</evidence>
<keyword evidence="1" id="KW-0238">DNA-binding</keyword>
<dbReference type="PANTHER" id="PTHR30204:SF82">
    <property type="entry name" value="TRANSCRIPTIONAL REGULATOR, MERR FAMILY"/>
    <property type="match status" value="1"/>
</dbReference>
<dbReference type="eggNOG" id="COG0789">
    <property type="taxonomic scope" value="Bacteria"/>
</dbReference>
<dbReference type="KEGG" id="oih:OB3350"/>
<proteinExistence type="predicted"/>
<dbReference type="GO" id="GO:0003700">
    <property type="term" value="F:DNA-binding transcription factor activity"/>
    <property type="evidence" value="ECO:0007669"/>
    <property type="project" value="InterPro"/>
</dbReference>
<gene>
    <name evidence="3" type="ordered locus">OB3350</name>
</gene>
<dbReference type="RefSeq" id="WP_011067747.1">
    <property type="nucleotide sequence ID" value="NC_004193.1"/>
</dbReference>
<dbReference type="PANTHER" id="PTHR30204">
    <property type="entry name" value="REDOX-CYCLING DRUG-SENSING TRANSCRIPTIONAL ACTIVATOR SOXR"/>
    <property type="match status" value="1"/>
</dbReference>
<reference evidence="3 4" key="2">
    <citation type="journal article" date="2002" name="Nucleic Acids Res.">
        <title>Genome sequence of Oceanobacillus iheyensis isolated from the Iheya Ridge and its unexpected adaptive capabilities to extreme environments.</title>
        <authorList>
            <person name="Takami H."/>
            <person name="Takaki Y."/>
            <person name="Uchiyama I."/>
        </authorList>
    </citation>
    <scope>NUCLEOTIDE SEQUENCE [LARGE SCALE GENOMIC DNA]</scope>
    <source>
        <strain evidence="4">DSM 14371 / CIP 107618 / JCM 11309 / KCTC 3954 / HTE831</strain>
    </source>
</reference>
<dbReference type="InterPro" id="IPR009061">
    <property type="entry name" value="DNA-bd_dom_put_sf"/>
</dbReference>
<dbReference type="InterPro" id="IPR047057">
    <property type="entry name" value="MerR_fam"/>
</dbReference>
<dbReference type="HOGENOM" id="CLU_060077_8_0_9"/>
<evidence type="ECO:0000256" key="1">
    <source>
        <dbReference type="ARBA" id="ARBA00023125"/>
    </source>
</evidence>
<dbReference type="SUPFAM" id="SSF46955">
    <property type="entry name" value="Putative DNA-binding domain"/>
    <property type="match status" value="1"/>
</dbReference>
<keyword evidence="4" id="KW-1185">Reference proteome</keyword>
<dbReference type="PhylomeDB" id="Q8EL81"/>
<dbReference type="PROSITE" id="PS50937">
    <property type="entry name" value="HTH_MERR_2"/>
    <property type="match status" value="1"/>
</dbReference>
<dbReference type="GO" id="GO:0003677">
    <property type="term" value="F:DNA binding"/>
    <property type="evidence" value="ECO:0007669"/>
    <property type="project" value="UniProtKB-KW"/>
</dbReference>
<dbReference type="InterPro" id="IPR000551">
    <property type="entry name" value="MerR-type_HTH_dom"/>
</dbReference>
<dbReference type="AlphaFoldDB" id="Q8EL81"/>
<dbReference type="OrthoDB" id="9811174at2"/>
<accession>Q8EL81</accession>
<dbReference type="Pfam" id="PF13411">
    <property type="entry name" value="MerR_1"/>
    <property type="match status" value="1"/>
</dbReference>